<dbReference type="RefSeq" id="WP_191798641.1">
    <property type="nucleotide sequence ID" value="NZ_JACSQL010000001.1"/>
</dbReference>
<evidence type="ECO:0000313" key="2">
    <source>
        <dbReference type="Proteomes" id="UP000608071"/>
    </source>
</evidence>
<reference evidence="1 2" key="1">
    <citation type="submission" date="2020-08" db="EMBL/GenBank/DDBJ databases">
        <title>A Genomic Blueprint of the Chicken Gut Microbiome.</title>
        <authorList>
            <person name="Gilroy R."/>
            <person name="Ravi A."/>
            <person name="Getino M."/>
            <person name="Pursley I."/>
            <person name="Horton D.L."/>
            <person name="Alikhan N.-F."/>
            <person name="Baker D."/>
            <person name="Gharbi K."/>
            <person name="Hall N."/>
            <person name="Watson M."/>
            <person name="Adriaenssens E.M."/>
            <person name="Foster-Nyarko E."/>
            <person name="Jarju S."/>
            <person name="Secka A."/>
            <person name="Antonio M."/>
            <person name="Oren A."/>
            <person name="Chaudhuri R."/>
            <person name="La Ragione R.M."/>
            <person name="Hildebrand F."/>
            <person name="Pallen M.J."/>
        </authorList>
    </citation>
    <scope>NUCLEOTIDE SEQUENCE [LARGE SCALE GENOMIC DNA]</scope>
    <source>
        <strain evidence="1 2">Sa2BVA9</strain>
    </source>
</reference>
<name>A0ABR8SUD8_9BACL</name>
<gene>
    <name evidence="1" type="ORF">H9647_03425</name>
</gene>
<accession>A0ABR8SUD8</accession>
<evidence type="ECO:0008006" key="3">
    <source>
        <dbReference type="Google" id="ProtNLM"/>
    </source>
</evidence>
<comment type="caution">
    <text evidence="1">The sequence shown here is derived from an EMBL/GenBank/DDBJ whole genome shotgun (WGS) entry which is preliminary data.</text>
</comment>
<protein>
    <recommendedName>
        <fullName evidence="3">YneQ</fullName>
    </recommendedName>
</protein>
<sequence length="99" mass="11933">MAFGITRSELEEWKEKVREGQIAYLTHYWIDPRFPGITSVTKVGCSDLKQLQHWCKEHNLNPKYIHHRDPFPHFDLLGSRQKEILLQEKLHDHIQRFKL</sequence>
<evidence type="ECO:0000313" key="1">
    <source>
        <dbReference type="EMBL" id="MBD7967103.1"/>
    </source>
</evidence>
<dbReference type="Proteomes" id="UP000608071">
    <property type="component" value="Unassembled WGS sequence"/>
</dbReference>
<proteinExistence type="predicted"/>
<keyword evidence="2" id="KW-1185">Reference proteome</keyword>
<dbReference type="EMBL" id="JACSQL010000001">
    <property type="protein sequence ID" value="MBD7967103.1"/>
    <property type="molecule type" value="Genomic_DNA"/>
</dbReference>
<organism evidence="1 2">
    <name type="scientific">Paenibacillus gallinarum</name>
    <dbReference type="NCBI Taxonomy" id="2762232"/>
    <lineage>
        <taxon>Bacteria</taxon>
        <taxon>Bacillati</taxon>
        <taxon>Bacillota</taxon>
        <taxon>Bacilli</taxon>
        <taxon>Bacillales</taxon>
        <taxon>Paenibacillaceae</taxon>
        <taxon>Paenibacillus</taxon>
    </lineage>
</organism>